<dbReference type="Gene3D" id="1.10.510.10">
    <property type="entry name" value="Transferase(Phosphotransferase) domain 1"/>
    <property type="match status" value="1"/>
</dbReference>
<keyword evidence="2" id="KW-0723">Serine/threonine-protein kinase</keyword>
<dbReference type="InterPro" id="IPR011009">
    <property type="entry name" value="Kinase-like_dom_sf"/>
</dbReference>
<organism evidence="8 9">
    <name type="scientific">Trifolium pratense</name>
    <name type="common">Red clover</name>
    <dbReference type="NCBI Taxonomy" id="57577"/>
    <lineage>
        <taxon>Eukaryota</taxon>
        <taxon>Viridiplantae</taxon>
        <taxon>Streptophyta</taxon>
        <taxon>Embryophyta</taxon>
        <taxon>Tracheophyta</taxon>
        <taxon>Spermatophyta</taxon>
        <taxon>Magnoliopsida</taxon>
        <taxon>eudicotyledons</taxon>
        <taxon>Gunneridae</taxon>
        <taxon>Pentapetalae</taxon>
        <taxon>rosids</taxon>
        <taxon>fabids</taxon>
        <taxon>Fabales</taxon>
        <taxon>Fabaceae</taxon>
        <taxon>Papilionoideae</taxon>
        <taxon>50 kb inversion clade</taxon>
        <taxon>NPAAA clade</taxon>
        <taxon>Hologalegina</taxon>
        <taxon>IRL clade</taxon>
        <taxon>Trifolieae</taxon>
        <taxon>Trifolium</taxon>
    </lineage>
</organism>
<evidence type="ECO:0000256" key="6">
    <source>
        <dbReference type="ARBA" id="ARBA00022840"/>
    </source>
</evidence>
<keyword evidence="3" id="KW-0808">Transferase</keyword>
<evidence type="ECO:0000313" key="9">
    <source>
        <dbReference type="Proteomes" id="UP000236291"/>
    </source>
</evidence>
<dbReference type="Proteomes" id="UP000236291">
    <property type="component" value="Unassembled WGS sequence"/>
</dbReference>
<sequence>ETEQGVSQAIIQSVVGFKRLSWPNVSGNAKDLVEKMLDPDPKRRLTAQEVLDHPWLTTHVKAKFDNARYIVMNMLTAHDVLERGNVVIA</sequence>
<evidence type="ECO:0000256" key="3">
    <source>
        <dbReference type="ARBA" id="ARBA00022679"/>
    </source>
</evidence>
<proteinExistence type="inferred from homology"/>
<keyword evidence="4" id="KW-0547">Nucleotide-binding</keyword>
<comment type="similarity">
    <text evidence="1">Belongs to the protein kinase superfamily. CAMK Ser/Thr protein kinase family. CaMK subfamily.</text>
</comment>
<dbReference type="PROSITE" id="PS50011">
    <property type="entry name" value="PROTEIN_KINASE_DOM"/>
    <property type="match status" value="1"/>
</dbReference>
<keyword evidence="6" id="KW-0067">ATP-binding</keyword>
<dbReference type="GO" id="GO:0004674">
    <property type="term" value="F:protein serine/threonine kinase activity"/>
    <property type="evidence" value="ECO:0007669"/>
    <property type="project" value="UniProtKB-KW"/>
</dbReference>
<accession>A0A2K3KIU7</accession>
<evidence type="ECO:0000256" key="4">
    <source>
        <dbReference type="ARBA" id="ARBA00022741"/>
    </source>
</evidence>
<dbReference type="STRING" id="57577.A0A2K3KIU7"/>
<comment type="caution">
    <text evidence="8">The sequence shown here is derived from an EMBL/GenBank/DDBJ whole genome shotgun (WGS) entry which is preliminary data.</text>
</comment>
<name>A0A2K3KIU7_TRIPR</name>
<evidence type="ECO:0000313" key="8">
    <source>
        <dbReference type="EMBL" id="PNX66207.1"/>
    </source>
</evidence>
<evidence type="ECO:0000259" key="7">
    <source>
        <dbReference type="PROSITE" id="PS50011"/>
    </source>
</evidence>
<evidence type="ECO:0000256" key="2">
    <source>
        <dbReference type="ARBA" id="ARBA00022527"/>
    </source>
</evidence>
<dbReference type="GO" id="GO:0005524">
    <property type="term" value="F:ATP binding"/>
    <property type="evidence" value="ECO:0007669"/>
    <property type="project" value="UniProtKB-KW"/>
</dbReference>
<evidence type="ECO:0000256" key="1">
    <source>
        <dbReference type="ARBA" id="ARBA00005354"/>
    </source>
</evidence>
<dbReference type="SUPFAM" id="SSF56112">
    <property type="entry name" value="Protein kinase-like (PK-like)"/>
    <property type="match status" value="1"/>
</dbReference>
<evidence type="ECO:0000256" key="5">
    <source>
        <dbReference type="ARBA" id="ARBA00022777"/>
    </source>
</evidence>
<gene>
    <name evidence="8" type="ORF">L195_g054962</name>
</gene>
<keyword evidence="5 8" id="KW-0418">Kinase</keyword>
<feature type="domain" description="Protein kinase" evidence="7">
    <location>
        <begin position="1"/>
        <end position="56"/>
    </location>
</feature>
<feature type="non-terminal residue" evidence="8">
    <location>
        <position position="1"/>
    </location>
</feature>
<dbReference type="InterPro" id="IPR050205">
    <property type="entry name" value="CDPK_Ser/Thr_kinases"/>
</dbReference>
<reference evidence="8 9" key="1">
    <citation type="journal article" date="2014" name="Am. J. Bot.">
        <title>Genome assembly and annotation for red clover (Trifolium pratense; Fabaceae).</title>
        <authorList>
            <person name="Istvanek J."/>
            <person name="Jaros M."/>
            <person name="Krenek A."/>
            <person name="Repkova J."/>
        </authorList>
    </citation>
    <scope>NUCLEOTIDE SEQUENCE [LARGE SCALE GENOMIC DNA]</scope>
    <source>
        <strain evidence="9">cv. Tatra</strain>
        <tissue evidence="8">Young leaves</tissue>
    </source>
</reference>
<reference evidence="8 9" key="2">
    <citation type="journal article" date="2017" name="Front. Plant Sci.">
        <title>Gene Classification and Mining of Molecular Markers Useful in Red Clover (Trifolium pratense) Breeding.</title>
        <authorList>
            <person name="Istvanek J."/>
            <person name="Dluhosova J."/>
            <person name="Dluhos P."/>
            <person name="Patkova L."/>
            <person name="Nedelnik J."/>
            <person name="Repkova J."/>
        </authorList>
    </citation>
    <scope>NUCLEOTIDE SEQUENCE [LARGE SCALE GENOMIC DNA]</scope>
    <source>
        <strain evidence="9">cv. Tatra</strain>
        <tissue evidence="8">Young leaves</tissue>
    </source>
</reference>
<dbReference type="InterPro" id="IPR000719">
    <property type="entry name" value="Prot_kinase_dom"/>
</dbReference>
<protein>
    <submittedName>
        <fullName evidence="8">Calcium-dependent protein kinase 8-like protein</fullName>
    </submittedName>
</protein>
<dbReference type="Pfam" id="PF00069">
    <property type="entry name" value="Pkinase"/>
    <property type="match status" value="1"/>
</dbReference>
<dbReference type="EMBL" id="ASHM01098205">
    <property type="protein sequence ID" value="PNX66207.1"/>
    <property type="molecule type" value="Genomic_DNA"/>
</dbReference>
<dbReference type="AlphaFoldDB" id="A0A2K3KIU7"/>
<dbReference type="PANTHER" id="PTHR24349">
    <property type="entry name" value="SERINE/THREONINE-PROTEIN KINASE"/>
    <property type="match status" value="1"/>
</dbReference>